<dbReference type="STRING" id="442341.SAMN04487959_114113"/>
<name>A0A1I3EQH9_9GAMM</name>
<dbReference type="RefSeq" id="WP_092848865.1">
    <property type="nucleotide sequence ID" value="NZ_FOPY01000014.1"/>
</dbReference>
<reference evidence="1 2" key="1">
    <citation type="submission" date="2016-10" db="EMBL/GenBank/DDBJ databases">
        <authorList>
            <person name="de Groot N.N."/>
        </authorList>
    </citation>
    <scope>NUCLEOTIDE SEQUENCE [LARGE SCALE GENOMIC DNA]</scope>
    <source>
        <strain evidence="1 2">CGMCC 1.6848</strain>
    </source>
</reference>
<dbReference type="AlphaFoldDB" id="A0A1I3EQH9"/>
<keyword evidence="2" id="KW-1185">Reference proteome</keyword>
<proteinExistence type="predicted"/>
<accession>A0A1I3EQH9</accession>
<dbReference type="Proteomes" id="UP000199040">
    <property type="component" value="Unassembled WGS sequence"/>
</dbReference>
<dbReference type="EMBL" id="FOPY01000014">
    <property type="protein sequence ID" value="SFI01256.1"/>
    <property type="molecule type" value="Genomic_DNA"/>
</dbReference>
<sequence length="344" mass="39482">MASKSNKDKDIQAVSVNKPPQLDLFSLQDERDKDYSNSIDIYDALPKYSLEKRRRFSDLTNAVRERECRIGDRTIKVKVKPAIIENSKGKHELVYPGEREEIIEDALRKLAVNGGIAMIDGKAGVLFTFYELRAELRRNNHEFKLSEIKEAILVCRGAQLETVTHDNETVISSSFFPMVGLTTRKDIQMREGDTKCYVQFNPLVTESIQKQTFRLYDYRTSMSIKSPLARYIHKRMSHYWSQASARDPYTPRLVSYLAGSPRGLSDRMGSNVRAMKIALDVLVEHEVVASYKAKRITEGKKLVDIHYAIYPTDKFVKTVKRANYKSNSIRLKSDLREIGEEATL</sequence>
<gene>
    <name evidence="1" type="ORF">SAMN04487959_114113</name>
</gene>
<organism evidence="1 2">
    <name type="scientific">Modicisalibacter xianhensis</name>
    <dbReference type="NCBI Taxonomy" id="442341"/>
    <lineage>
        <taxon>Bacteria</taxon>
        <taxon>Pseudomonadati</taxon>
        <taxon>Pseudomonadota</taxon>
        <taxon>Gammaproteobacteria</taxon>
        <taxon>Oceanospirillales</taxon>
        <taxon>Halomonadaceae</taxon>
        <taxon>Modicisalibacter</taxon>
    </lineage>
</organism>
<evidence type="ECO:0008006" key="3">
    <source>
        <dbReference type="Google" id="ProtNLM"/>
    </source>
</evidence>
<evidence type="ECO:0000313" key="1">
    <source>
        <dbReference type="EMBL" id="SFI01256.1"/>
    </source>
</evidence>
<evidence type="ECO:0000313" key="2">
    <source>
        <dbReference type="Proteomes" id="UP000199040"/>
    </source>
</evidence>
<protein>
    <recommendedName>
        <fullName evidence="3">Plasmid replication protein</fullName>
    </recommendedName>
</protein>